<dbReference type="Pfam" id="PF07885">
    <property type="entry name" value="Ion_trans_2"/>
    <property type="match status" value="1"/>
</dbReference>
<accession>A0ABM4BHR8</accession>
<evidence type="ECO:0000256" key="8">
    <source>
        <dbReference type="SAM" id="Phobius"/>
    </source>
</evidence>
<organism evidence="11 12">
    <name type="scientific">Hydra vulgaris</name>
    <name type="common">Hydra</name>
    <name type="synonym">Hydra attenuata</name>
    <dbReference type="NCBI Taxonomy" id="6087"/>
    <lineage>
        <taxon>Eukaryota</taxon>
        <taxon>Metazoa</taxon>
        <taxon>Cnidaria</taxon>
        <taxon>Hydrozoa</taxon>
        <taxon>Hydroidolina</taxon>
        <taxon>Anthoathecata</taxon>
        <taxon>Aplanulata</taxon>
        <taxon>Hydridae</taxon>
        <taxon>Hydra</taxon>
    </lineage>
</organism>
<dbReference type="Gene3D" id="3.40.190.10">
    <property type="entry name" value="Periplasmic binding protein-like II"/>
    <property type="match status" value="1"/>
</dbReference>
<dbReference type="Proteomes" id="UP001652625">
    <property type="component" value="Chromosome 03"/>
</dbReference>
<keyword evidence="11" id="KW-1185">Reference proteome</keyword>
<feature type="transmembrane region" description="Helical" evidence="8">
    <location>
        <begin position="157"/>
        <end position="178"/>
    </location>
</feature>
<dbReference type="PANTHER" id="PTHR11537:SF252">
    <property type="entry name" value="POTASSIUM VOLTAGE-GATED CHANNEL PROTEIN SHAW"/>
    <property type="match status" value="1"/>
</dbReference>
<keyword evidence="2" id="KW-0813">Transport</keyword>
<feature type="chain" id="PRO_5045743518" evidence="9">
    <location>
        <begin position="21"/>
        <end position="426"/>
    </location>
</feature>
<dbReference type="Gene3D" id="1.10.287.70">
    <property type="match status" value="1"/>
</dbReference>
<feature type="domain" description="Potassium channel" evidence="10">
    <location>
        <begin position="173"/>
        <end position="246"/>
    </location>
</feature>
<keyword evidence="5" id="KW-0406">Ion transport</keyword>
<protein>
    <submittedName>
        <fullName evidence="12">Uncharacterized protein LOC105845533</fullName>
    </submittedName>
</protein>
<dbReference type="RefSeq" id="XP_065648583.1">
    <property type="nucleotide sequence ID" value="XM_065792511.1"/>
</dbReference>
<keyword evidence="6 8" id="KW-0472">Membrane</keyword>
<dbReference type="InterPro" id="IPR013099">
    <property type="entry name" value="K_chnl_dom"/>
</dbReference>
<evidence type="ECO:0000313" key="12">
    <source>
        <dbReference type="RefSeq" id="XP_065648583.1"/>
    </source>
</evidence>
<feature type="transmembrane region" description="Helical" evidence="8">
    <location>
        <begin position="190"/>
        <end position="211"/>
    </location>
</feature>
<reference evidence="12" key="1">
    <citation type="submission" date="2025-08" db="UniProtKB">
        <authorList>
            <consortium name="RefSeq"/>
        </authorList>
    </citation>
    <scope>IDENTIFICATION</scope>
</reference>
<evidence type="ECO:0000256" key="1">
    <source>
        <dbReference type="ARBA" id="ARBA00004141"/>
    </source>
</evidence>
<evidence type="ECO:0000256" key="4">
    <source>
        <dbReference type="ARBA" id="ARBA00022989"/>
    </source>
</evidence>
<evidence type="ECO:0000256" key="3">
    <source>
        <dbReference type="ARBA" id="ARBA00022692"/>
    </source>
</evidence>
<dbReference type="PANTHER" id="PTHR11537">
    <property type="entry name" value="VOLTAGE-GATED POTASSIUM CHANNEL"/>
    <property type="match status" value="1"/>
</dbReference>
<comment type="subcellular location">
    <subcellularLocation>
        <location evidence="1">Membrane</location>
        <topology evidence="1">Multi-pass membrane protein</topology>
    </subcellularLocation>
</comment>
<keyword evidence="4 8" id="KW-1133">Transmembrane helix</keyword>
<dbReference type="InterPro" id="IPR028325">
    <property type="entry name" value="VG_K_chnl"/>
</dbReference>
<feature type="transmembrane region" description="Helical" evidence="8">
    <location>
        <begin position="393"/>
        <end position="415"/>
    </location>
</feature>
<sequence length="426" mass="48838">MFCLKLFFVLGGGMVQLVWSKEALLKAIYWEQKPFIFKNSDGNIDGIIPKIFQEGENYCKDELENYTLISFHKQLQSRKMYTNLLRSNVHYGEKDLLEFTQENTIWFPDDSFTTKQNESVKDKGLILFEFIKSEGLAVIVPRYMISLPNKMVRGIYACRQILTLAFMLALLFGMIIWFAECTYNNEFSPFFFKGAGTGLWWSFVSMTTVGYGDIVPRSIAGRMIACFWLFIGVVIAALMTATVSETIHGLDGLNIREKKVSVLEDSYELRAVKEMYAADVVPVETYKEALNLVRNGTVFFAVINADVAAWLQKEIIDDNQDVPLRIITVIPATLYINCLIPANLSKTAKDVFNCMFQQRDEVYTRPYEQFQKNCHNETLYIDSITEMFQKSTLYQLILGFLVVLICLGLGFELWTRGKACSKKPKT</sequence>
<feature type="signal peptide" evidence="9">
    <location>
        <begin position="1"/>
        <end position="20"/>
    </location>
</feature>
<name>A0ABM4BHR8_HYDVU</name>
<dbReference type="SUPFAM" id="SSF53850">
    <property type="entry name" value="Periplasmic binding protein-like II"/>
    <property type="match status" value="1"/>
</dbReference>
<evidence type="ECO:0000256" key="6">
    <source>
        <dbReference type="ARBA" id="ARBA00023136"/>
    </source>
</evidence>
<dbReference type="SUPFAM" id="SSF81324">
    <property type="entry name" value="Voltage-gated potassium channels"/>
    <property type="match status" value="1"/>
</dbReference>
<evidence type="ECO:0000256" key="5">
    <source>
        <dbReference type="ARBA" id="ARBA00023065"/>
    </source>
</evidence>
<keyword evidence="3 8" id="KW-0812">Transmembrane</keyword>
<dbReference type="GeneID" id="105845533"/>
<keyword evidence="7" id="KW-0407">Ion channel</keyword>
<evidence type="ECO:0000256" key="9">
    <source>
        <dbReference type="SAM" id="SignalP"/>
    </source>
</evidence>
<keyword evidence="9" id="KW-0732">Signal</keyword>
<dbReference type="PRINTS" id="PR00169">
    <property type="entry name" value="KCHANNEL"/>
</dbReference>
<evidence type="ECO:0000256" key="7">
    <source>
        <dbReference type="ARBA" id="ARBA00023303"/>
    </source>
</evidence>
<gene>
    <name evidence="12" type="primary">LOC105845533</name>
</gene>
<evidence type="ECO:0000256" key="2">
    <source>
        <dbReference type="ARBA" id="ARBA00022448"/>
    </source>
</evidence>
<feature type="transmembrane region" description="Helical" evidence="8">
    <location>
        <begin position="223"/>
        <end position="243"/>
    </location>
</feature>
<proteinExistence type="predicted"/>
<evidence type="ECO:0000259" key="10">
    <source>
        <dbReference type="Pfam" id="PF07885"/>
    </source>
</evidence>
<evidence type="ECO:0000313" key="11">
    <source>
        <dbReference type="Proteomes" id="UP001652625"/>
    </source>
</evidence>